<dbReference type="InterPro" id="IPR050430">
    <property type="entry name" value="Peptidase_S1"/>
</dbReference>
<feature type="chain" id="PRO_5005572838" evidence="5">
    <location>
        <begin position="18"/>
        <end position="226"/>
    </location>
</feature>
<accession>A0A0L7KVY7</accession>
<gene>
    <name evidence="7" type="ORF">OBRU01_20047</name>
</gene>
<dbReference type="PANTHER" id="PTHR24276">
    <property type="entry name" value="POLYSERASE-RELATED"/>
    <property type="match status" value="1"/>
</dbReference>
<protein>
    <submittedName>
        <fullName evidence="7">Serine protease 13</fullName>
    </submittedName>
</protein>
<keyword evidence="1 7" id="KW-0645">Protease</keyword>
<evidence type="ECO:0000313" key="8">
    <source>
        <dbReference type="Proteomes" id="UP000037510"/>
    </source>
</evidence>
<organism evidence="7 8">
    <name type="scientific">Operophtera brumata</name>
    <name type="common">Winter moth</name>
    <name type="synonym">Phalaena brumata</name>
    <dbReference type="NCBI Taxonomy" id="104452"/>
    <lineage>
        <taxon>Eukaryota</taxon>
        <taxon>Metazoa</taxon>
        <taxon>Ecdysozoa</taxon>
        <taxon>Arthropoda</taxon>
        <taxon>Hexapoda</taxon>
        <taxon>Insecta</taxon>
        <taxon>Pterygota</taxon>
        <taxon>Neoptera</taxon>
        <taxon>Endopterygota</taxon>
        <taxon>Lepidoptera</taxon>
        <taxon>Glossata</taxon>
        <taxon>Ditrysia</taxon>
        <taxon>Geometroidea</taxon>
        <taxon>Geometridae</taxon>
        <taxon>Larentiinae</taxon>
        <taxon>Operophtera</taxon>
    </lineage>
</organism>
<feature type="domain" description="Peptidase S1" evidence="6">
    <location>
        <begin position="14"/>
        <end position="226"/>
    </location>
</feature>
<dbReference type="InterPro" id="IPR018114">
    <property type="entry name" value="TRYPSIN_HIS"/>
</dbReference>
<evidence type="ECO:0000256" key="1">
    <source>
        <dbReference type="ARBA" id="ARBA00022670"/>
    </source>
</evidence>
<dbReference type="Pfam" id="PF00089">
    <property type="entry name" value="Trypsin"/>
    <property type="match status" value="1"/>
</dbReference>
<evidence type="ECO:0000259" key="6">
    <source>
        <dbReference type="PROSITE" id="PS50240"/>
    </source>
</evidence>
<keyword evidence="4" id="KW-1015">Disulfide bond</keyword>
<evidence type="ECO:0000256" key="4">
    <source>
        <dbReference type="ARBA" id="ARBA00023157"/>
    </source>
</evidence>
<dbReference type="InterPro" id="IPR043504">
    <property type="entry name" value="Peptidase_S1_PA_chymotrypsin"/>
</dbReference>
<proteinExistence type="predicted"/>
<evidence type="ECO:0000256" key="3">
    <source>
        <dbReference type="ARBA" id="ARBA00022825"/>
    </source>
</evidence>
<dbReference type="InterPro" id="IPR009003">
    <property type="entry name" value="Peptidase_S1_PA"/>
</dbReference>
<evidence type="ECO:0000256" key="5">
    <source>
        <dbReference type="SAM" id="SignalP"/>
    </source>
</evidence>
<feature type="signal peptide" evidence="5">
    <location>
        <begin position="1"/>
        <end position="17"/>
    </location>
</feature>
<dbReference type="PROSITE" id="PS00134">
    <property type="entry name" value="TRYPSIN_HIS"/>
    <property type="match status" value="1"/>
</dbReference>
<dbReference type="PANTHER" id="PTHR24276:SF91">
    <property type="entry name" value="AT26814P-RELATED"/>
    <property type="match status" value="1"/>
</dbReference>
<dbReference type="STRING" id="104452.A0A0L7KVY7"/>
<name>A0A0L7KVY7_OPEBR</name>
<evidence type="ECO:0000313" key="7">
    <source>
        <dbReference type="EMBL" id="KOB67184.1"/>
    </source>
</evidence>
<keyword evidence="3" id="KW-0720">Serine protease</keyword>
<dbReference type="EMBL" id="JTDY01005262">
    <property type="protein sequence ID" value="KOB67184.1"/>
    <property type="molecule type" value="Genomic_DNA"/>
</dbReference>
<dbReference type="SUPFAM" id="SSF50494">
    <property type="entry name" value="Trypsin-like serine proteases"/>
    <property type="match status" value="1"/>
</dbReference>
<dbReference type="GO" id="GO:0004252">
    <property type="term" value="F:serine-type endopeptidase activity"/>
    <property type="evidence" value="ECO:0007669"/>
    <property type="project" value="InterPro"/>
</dbReference>
<dbReference type="CDD" id="cd00190">
    <property type="entry name" value="Tryp_SPc"/>
    <property type="match status" value="1"/>
</dbReference>
<keyword evidence="2" id="KW-0378">Hydrolase</keyword>
<dbReference type="InterPro" id="IPR001254">
    <property type="entry name" value="Trypsin_dom"/>
</dbReference>
<dbReference type="Proteomes" id="UP000037510">
    <property type="component" value="Unassembled WGS sequence"/>
</dbReference>
<sequence>MQLLLVALLCCVVVAAGEKPPIYYHENVGVPEAAAIKARATSVCGSSLLTNTRAVTAAHCWWDGRSQARQFQVVLGSTLLFSGGVRVNTNNVQMHASWNPNNLNNDIAIIVFAWVSYTNVIQPVALASGNNNYVGTWAQAAGFGRTSDNAGIGNNQFLSHVNLQVITNAVCQQTYGAGSVVASTICTSGSGGIGVTSFGSAWGCQIGLPAAFARVTSFVTWIQQRL</sequence>
<dbReference type="PROSITE" id="PS50240">
    <property type="entry name" value="TRYPSIN_DOM"/>
    <property type="match status" value="1"/>
</dbReference>
<dbReference type="Gene3D" id="2.40.10.10">
    <property type="entry name" value="Trypsin-like serine proteases"/>
    <property type="match status" value="1"/>
</dbReference>
<comment type="caution">
    <text evidence="7">The sequence shown here is derived from an EMBL/GenBank/DDBJ whole genome shotgun (WGS) entry which is preliminary data.</text>
</comment>
<keyword evidence="8" id="KW-1185">Reference proteome</keyword>
<evidence type="ECO:0000256" key="2">
    <source>
        <dbReference type="ARBA" id="ARBA00022801"/>
    </source>
</evidence>
<dbReference type="GO" id="GO:0006508">
    <property type="term" value="P:proteolysis"/>
    <property type="evidence" value="ECO:0007669"/>
    <property type="project" value="UniProtKB-KW"/>
</dbReference>
<reference evidence="7 8" key="1">
    <citation type="journal article" date="2015" name="Genome Biol. Evol.">
        <title>The genome of winter moth (Operophtera brumata) provides a genomic perspective on sexual dimorphism and phenology.</title>
        <authorList>
            <person name="Derks M.F."/>
            <person name="Smit S."/>
            <person name="Salis L."/>
            <person name="Schijlen E."/>
            <person name="Bossers A."/>
            <person name="Mateman C."/>
            <person name="Pijl A.S."/>
            <person name="de Ridder D."/>
            <person name="Groenen M.A."/>
            <person name="Visser M.E."/>
            <person name="Megens H.J."/>
        </authorList>
    </citation>
    <scope>NUCLEOTIDE SEQUENCE [LARGE SCALE GENOMIC DNA]</scope>
    <source>
        <strain evidence="7">WM2013NL</strain>
        <tissue evidence="7">Head and thorax</tissue>
    </source>
</reference>
<dbReference type="AlphaFoldDB" id="A0A0L7KVY7"/>
<dbReference type="SMART" id="SM00020">
    <property type="entry name" value="Tryp_SPc"/>
    <property type="match status" value="1"/>
</dbReference>
<keyword evidence="5" id="KW-0732">Signal</keyword>